<dbReference type="EMBL" id="JASCZI010272562">
    <property type="protein sequence ID" value="MED6222748.1"/>
    <property type="molecule type" value="Genomic_DNA"/>
</dbReference>
<organism evidence="2 3">
    <name type="scientific">Stylosanthes scabra</name>
    <dbReference type="NCBI Taxonomy" id="79078"/>
    <lineage>
        <taxon>Eukaryota</taxon>
        <taxon>Viridiplantae</taxon>
        <taxon>Streptophyta</taxon>
        <taxon>Embryophyta</taxon>
        <taxon>Tracheophyta</taxon>
        <taxon>Spermatophyta</taxon>
        <taxon>Magnoliopsida</taxon>
        <taxon>eudicotyledons</taxon>
        <taxon>Gunneridae</taxon>
        <taxon>Pentapetalae</taxon>
        <taxon>rosids</taxon>
        <taxon>fabids</taxon>
        <taxon>Fabales</taxon>
        <taxon>Fabaceae</taxon>
        <taxon>Papilionoideae</taxon>
        <taxon>50 kb inversion clade</taxon>
        <taxon>dalbergioids sensu lato</taxon>
        <taxon>Dalbergieae</taxon>
        <taxon>Pterocarpus clade</taxon>
        <taxon>Stylosanthes</taxon>
    </lineage>
</organism>
<evidence type="ECO:0000313" key="3">
    <source>
        <dbReference type="Proteomes" id="UP001341840"/>
    </source>
</evidence>
<sequence>MGTQPPKSYLFLFFLSFSFYWCRHRHYVITAPPPDLLLLIAPPTATHEAIQVQQQALPVTSLRDSVSVSTFFFTSPSFVDLNCSTTALHAGNWFEGATSQIWCTSNTTVISINAKAEWYCEVIDSFL</sequence>
<evidence type="ECO:0000313" key="2">
    <source>
        <dbReference type="EMBL" id="MED6222748.1"/>
    </source>
</evidence>
<name>A0ABU6ZL88_9FABA</name>
<proteinExistence type="predicted"/>
<dbReference type="Proteomes" id="UP001341840">
    <property type="component" value="Unassembled WGS sequence"/>
</dbReference>
<feature type="chain" id="PRO_5046316272" evidence="1">
    <location>
        <begin position="31"/>
        <end position="127"/>
    </location>
</feature>
<keyword evidence="1" id="KW-0732">Signal</keyword>
<comment type="caution">
    <text evidence="2">The sequence shown here is derived from an EMBL/GenBank/DDBJ whole genome shotgun (WGS) entry which is preliminary data.</text>
</comment>
<keyword evidence="3" id="KW-1185">Reference proteome</keyword>
<accession>A0ABU6ZL88</accession>
<reference evidence="2 3" key="1">
    <citation type="journal article" date="2023" name="Plants (Basel)">
        <title>Bridging the Gap: Combining Genomics and Transcriptomics Approaches to Understand Stylosanthes scabra, an Orphan Legume from the Brazilian Caatinga.</title>
        <authorList>
            <person name="Ferreira-Neto J.R.C."/>
            <person name="da Silva M.D."/>
            <person name="Binneck E."/>
            <person name="de Melo N.F."/>
            <person name="da Silva R.H."/>
            <person name="de Melo A.L.T.M."/>
            <person name="Pandolfi V."/>
            <person name="Bustamante F.O."/>
            <person name="Brasileiro-Vidal A.C."/>
            <person name="Benko-Iseppon A.M."/>
        </authorList>
    </citation>
    <scope>NUCLEOTIDE SEQUENCE [LARGE SCALE GENOMIC DNA]</scope>
    <source>
        <tissue evidence="2">Leaves</tissue>
    </source>
</reference>
<evidence type="ECO:0000256" key="1">
    <source>
        <dbReference type="SAM" id="SignalP"/>
    </source>
</evidence>
<gene>
    <name evidence="2" type="ORF">PIB30_067349</name>
</gene>
<protein>
    <submittedName>
        <fullName evidence="2">Uncharacterized protein</fullName>
    </submittedName>
</protein>
<feature type="signal peptide" evidence="1">
    <location>
        <begin position="1"/>
        <end position="30"/>
    </location>
</feature>